<reference evidence="2 3" key="1">
    <citation type="journal article" date="2019" name="Int. J. Syst. Evol. Microbiol.">
        <title>The Global Catalogue of Microorganisms (GCM) 10K type strain sequencing project: providing services to taxonomists for standard genome sequencing and annotation.</title>
        <authorList>
            <consortium name="The Broad Institute Genomics Platform"/>
            <consortium name="The Broad Institute Genome Sequencing Center for Infectious Disease"/>
            <person name="Wu L."/>
            <person name="Ma J."/>
        </authorList>
    </citation>
    <scope>NUCLEOTIDE SEQUENCE [LARGE SCALE GENOMIC DNA]</scope>
    <source>
        <strain evidence="2 3">JCM 13008</strain>
    </source>
</reference>
<organism evidence="2 3">
    <name type="scientific">Nocardioides dubius</name>
    <dbReference type="NCBI Taxonomy" id="317019"/>
    <lineage>
        <taxon>Bacteria</taxon>
        <taxon>Bacillati</taxon>
        <taxon>Actinomycetota</taxon>
        <taxon>Actinomycetes</taxon>
        <taxon>Propionibacteriales</taxon>
        <taxon>Nocardioidaceae</taxon>
        <taxon>Nocardioides</taxon>
    </lineage>
</organism>
<gene>
    <name evidence="2" type="ORF">GCM10009668_28200</name>
</gene>
<dbReference type="RefSeq" id="WP_343995443.1">
    <property type="nucleotide sequence ID" value="NZ_BAAALG010000011.1"/>
</dbReference>
<keyword evidence="1" id="KW-0812">Transmembrane</keyword>
<keyword evidence="1" id="KW-0472">Membrane</keyword>
<feature type="transmembrane region" description="Helical" evidence="1">
    <location>
        <begin position="44"/>
        <end position="61"/>
    </location>
</feature>
<proteinExistence type="predicted"/>
<name>A0ABN1TYM6_9ACTN</name>
<evidence type="ECO:0000313" key="2">
    <source>
        <dbReference type="EMBL" id="GAA1106752.1"/>
    </source>
</evidence>
<accession>A0ABN1TYM6</accession>
<evidence type="ECO:0000256" key="1">
    <source>
        <dbReference type="SAM" id="Phobius"/>
    </source>
</evidence>
<feature type="transmembrane region" description="Helical" evidence="1">
    <location>
        <begin position="73"/>
        <end position="96"/>
    </location>
</feature>
<evidence type="ECO:0000313" key="3">
    <source>
        <dbReference type="Proteomes" id="UP001501581"/>
    </source>
</evidence>
<dbReference type="Proteomes" id="UP001501581">
    <property type="component" value="Unassembled WGS sequence"/>
</dbReference>
<dbReference type="EMBL" id="BAAALG010000011">
    <property type="protein sequence ID" value="GAA1106752.1"/>
    <property type="molecule type" value="Genomic_DNA"/>
</dbReference>
<comment type="caution">
    <text evidence="2">The sequence shown here is derived from an EMBL/GenBank/DDBJ whole genome shotgun (WGS) entry which is preliminary data.</text>
</comment>
<feature type="transmembrane region" description="Helical" evidence="1">
    <location>
        <begin position="6"/>
        <end position="23"/>
    </location>
</feature>
<keyword evidence="3" id="KW-1185">Reference proteome</keyword>
<protein>
    <submittedName>
        <fullName evidence="2">Uncharacterized protein</fullName>
    </submittedName>
</protein>
<keyword evidence="1" id="KW-1133">Transmembrane helix</keyword>
<sequence length="141" mass="14949">MQLPWIVYGLTPLALVVVVLTRVRLAGRKPSAGRLQTSRGVLNVHTVAGLAAVATWTVFLFTGRGDGTGDSQIGILSLALFWITVVAGLMILVRWMPTRGKRAASAVSDSWSSGPGLSLLAHLGMLAGVVLFTYAYLISEV</sequence>
<feature type="transmembrane region" description="Helical" evidence="1">
    <location>
        <begin position="117"/>
        <end position="138"/>
    </location>
</feature>